<dbReference type="SMART" id="SM00020">
    <property type="entry name" value="Tryp_SPc"/>
    <property type="match status" value="1"/>
</dbReference>
<accession>A0AA37Q692</accession>
<dbReference type="InterPro" id="IPR018114">
    <property type="entry name" value="TRYPSIN_HIS"/>
</dbReference>
<dbReference type="Pfam" id="PF00089">
    <property type="entry name" value="Trypsin"/>
    <property type="match status" value="1"/>
</dbReference>
<evidence type="ECO:0000259" key="2">
    <source>
        <dbReference type="PROSITE" id="PS50240"/>
    </source>
</evidence>
<dbReference type="PROSITE" id="PS50240">
    <property type="entry name" value="TRYPSIN_DOM"/>
    <property type="match status" value="1"/>
</dbReference>
<name>A0AA37Q692_9BACT</name>
<dbReference type="InterPro" id="IPR043504">
    <property type="entry name" value="Peptidase_S1_PA_chymotrypsin"/>
</dbReference>
<evidence type="ECO:0000313" key="4">
    <source>
        <dbReference type="Proteomes" id="UP001161325"/>
    </source>
</evidence>
<sequence length="446" mass="45569">MAVPSSPVVRAVAALLSLPVAALGAQGPAPVAVPAEVTEAQLSPSVQLYVSEYNARRTLTTADVSNPNGIVLTNAAGTPPSSGSSGSINDPSLGYNNPRYWAKGEEYSGVTRLVMTYETRDVNTGAVVATPAFLCTGALINGGHSVLTAAHCVYNDPPSAGTVSRLRDVQVMLGQSFGGNTTAEPGAGAPNSNQAFGYTQTVGARNVQIHPDYTGSVIDERDIAVINLNTPAPAQYRYYDLYGPSALGATYNVVGWGGRGDGATGTVNIGGSTGSGQRLRQGLNSFNTTYSDARWNPAFLAAVGLTAANVYLADFDNGLATNNALCRLTNATFGGGQPVWLGAVGAPDMCGLGFGLDEVLTAGGDSGGPSFVNGQIAGISSFGQTFGVGDVRSGLNSSFGELNGMTRVDINAQWVASAVVPEPTTVVLLGSGLLALGALARRRRNG</sequence>
<dbReference type="SUPFAM" id="SSF50494">
    <property type="entry name" value="Trypsin-like serine proteases"/>
    <property type="match status" value="1"/>
</dbReference>
<keyword evidence="1" id="KW-0732">Signal</keyword>
<comment type="caution">
    <text evidence="3">The sequence shown here is derived from an EMBL/GenBank/DDBJ whole genome shotgun (WGS) entry which is preliminary data.</text>
</comment>
<dbReference type="AlphaFoldDB" id="A0AA37Q692"/>
<proteinExistence type="predicted"/>
<dbReference type="RefSeq" id="WP_284348207.1">
    <property type="nucleotide sequence ID" value="NZ_BRXS01000001.1"/>
</dbReference>
<dbReference type="InterPro" id="IPR009003">
    <property type="entry name" value="Peptidase_S1_PA"/>
</dbReference>
<dbReference type="Proteomes" id="UP001161325">
    <property type="component" value="Unassembled WGS sequence"/>
</dbReference>
<feature type="chain" id="PRO_5041450432" description="Peptidase S1 domain-containing protein" evidence="1">
    <location>
        <begin position="25"/>
        <end position="446"/>
    </location>
</feature>
<dbReference type="InterPro" id="IPR001254">
    <property type="entry name" value="Trypsin_dom"/>
</dbReference>
<dbReference type="Pfam" id="PF07589">
    <property type="entry name" value="PEP-CTERM"/>
    <property type="match status" value="1"/>
</dbReference>
<protein>
    <recommendedName>
        <fullName evidence="2">Peptidase S1 domain-containing protein</fullName>
    </recommendedName>
</protein>
<dbReference type="InterPro" id="IPR013424">
    <property type="entry name" value="Ice-binding_C"/>
</dbReference>
<feature type="domain" description="Peptidase S1" evidence="2">
    <location>
        <begin position="132"/>
        <end position="420"/>
    </location>
</feature>
<gene>
    <name evidence="3" type="ORF">rosag_02740</name>
</gene>
<evidence type="ECO:0000256" key="1">
    <source>
        <dbReference type="SAM" id="SignalP"/>
    </source>
</evidence>
<reference evidence="3" key="1">
    <citation type="submission" date="2022-08" db="EMBL/GenBank/DDBJ databases">
        <title>Draft genome sequencing of Roseisolibacter agri AW1220.</title>
        <authorList>
            <person name="Tobiishi Y."/>
            <person name="Tonouchi A."/>
        </authorList>
    </citation>
    <scope>NUCLEOTIDE SEQUENCE</scope>
    <source>
        <strain evidence="3">AW1220</strain>
    </source>
</reference>
<dbReference type="GO" id="GO:0004252">
    <property type="term" value="F:serine-type endopeptidase activity"/>
    <property type="evidence" value="ECO:0007669"/>
    <property type="project" value="InterPro"/>
</dbReference>
<dbReference type="PANTHER" id="PTHR24260">
    <property type="match status" value="1"/>
</dbReference>
<feature type="signal peptide" evidence="1">
    <location>
        <begin position="1"/>
        <end position="24"/>
    </location>
</feature>
<dbReference type="EMBL" id="BRXS01000001">
    <property type="protein sequence ID" value="GLC23761.1"/>
    <property type="molecule type" value="Genomic_DNA"/>
</dbReference>
<dbReference type="PROSITE" id="PS00134">
    <property type="entry name" value="TRYPSIN_HIS"/>
    <property type="match status" value="1"/>
</dbReference>
<dbReference type="NCBIfam" id="TIGR02595">
    <property type="entry name" value="PEP_CTERM"/>
    <property type="match status" value="1"/>
</dbReference>
<dbReference type="GO" id="GO:0006508">
    <property type="term" value="P:proteolysis"/>
    <property type="evidence" value="ECO:0007669"/>
    <property type="project" value="InterPro"/>
</dbReference>
<dbReference type="InterPro" id="IPR051333">
    <property type="entry name" value="CLIP_Serine_Protease"/>
</dbReference>
<evidence type="ECO:0000313" key="3">
    <source>
        <dbReference type="EMBL" id="GLC23761.1"/>
    </source>
</evidence>
<dbReference type="PANTHER" id="PTHR24260:SF132">
    <property type="entry name" value="PEPTIDASE S1 DOMAIN-CONTAINING PROTEIN"/>
    <property type="match status" value="1"/>
</dbReference>
<organism evidence="3 4">
    <name type="scientific">Roseisolibacter agri</name>
    <dbReference type="NCBI Taxonomy" id="2014610"/>
    <lineage>
        <taxon>Bacteria</taxon>
        <taxon>Pseudomonadati</taxon>
        <taxon>Gemmatimonadota</taxon>
        <taxon>Gemmatimonadia</taxon>
        <taxon>Gemmatimonadales</taxon>
        <taxon>Gemmatimonadaceae</taxon>
        <taxon>Roseisolibacter</taxon>
    </lineage>
</organism>
<keyword evidence="4" id="KW-1185">Reference proteome</keyword>
<dbReference type="Gene3D" id="2.40.10.10">
    <property type="entry name" value="Trypsin-like serine proteases"/>
    <property type="match status" value="1"/>
</dbReference>